<dbReference type="EMBL" id="CAAALY010246305">
    <property type="protein sequence ID" value="VEL33735.1"/>
    <property type="molecule type" value="Genomic_DNA"/>
</dbReference>
<dbReference type="AlphaFoldDB" id="A0A3S5ANA9"/>
<protein>
    <submittedName>
        <fullName evidence="1">Uncharacterized protein</fullName>
    </submittedName>
</protein>
<comment type="caution">
    <text evidence="1">The sequence shown here is derived from an EMBL/GenBank/DDBJ whole genome shotgun (WGS) entry which is preliminary data.</text>
</comment>
<sequence>MDGVQPQRIGRRPAFVFSSCSRPACPSPVAQFRLVRRPDSGLPCNIAAAATTTTTTTTATITIAIFIFF</sequence>
<reference evidence="1" key="1">
    <citation type="submission" date="2018-11" db="EMBL/GenBank/DDBJ databases">
        <authorList>
            <consortium name="Pathogen Informatics"/>
        </authorList>
    </citation>
    <scope>NUCLEOTIDE SEQUENCE</scope>
</reference>
<accession>A0A3S5ANA9</accession>
<keyword evidence="2" id="KW-1185">Reference proteome</keyword>
<proteinExistence type="predicted"/>
<evidence type="ECO:0000313" key="2">
    <source>
        <dbReference type="Proteomes" id="UP000784294"/>
    </source>
</evidence>
<name>A0A3S5ANA9_9PLAT</name>
<dbReference type="Proteomes" id="UP000784294">
    <property type="component" value="Unassembled WGS sequence"/>
</dbReference>
<gene>
    <name evidence="1" type="ORF">PXEA_LOCUS27175</name>
</gene>
<evidence type="ECO:0000313" key="1">
    <source>
        <dbReference type="EMBL" id="VEL33735.1"/>
    </source>
</evidence>
<organism evidence="1 2">
    <name type="scientific">Protopolystoma xenopodis</name>
    <dbReference type="NCBI Taxonomy" id="117903"/>
    <lineage>
        <taxon>Eukaryota</taxon>
        <taxon>Metazoa</taxon>
        <taxon>Spiralia</taxon>
        <taxon>Lophotrochozoa</taxon>
        <taxon>Platyhelminthes</taxon>
        <taxon>Monogenea</taxon>
        <taxon>Polyopisthocotylea</taxon>
        <taxon>Polystomatidea</taxon>
        <taxon>Polystomatidae</taxon>
        <taxon>Protopolystoma</taxon>
    </lineage>
</organism>